<accession>A0ABN7PJH6</accession>
<reference evidence="1" key="1">
    <citation type="submission" date="2021-03" db="EMBL/GenBank/DDBJ databases">
        <authorList>
            <person name="Tran Van P."/>
        </authorList>
    </citation>
    <scope>NUCLEOTIDE SEQUENCE</scope>
</reference>
<evidence type="ECO:0000313" key="1">
    <source>
        <dbReference type="EMBL" id="CAG2067554.1"/>
    </source>
</evidence>
<keyword evidence="2" id="KW-1185">Reference proteome</keyword>
<name>A0ABN7PJH6_TIMPD</name>
<sequence length="65" mass="7966">MRHLHQTYQLPNILDYVKKKAEIEDLEKMIKIWSRHNVVQQGMLSTDDRAMKRMIRQDNITRWVD</sequence>
<proteinExistence type="predicted"/>
<gene>
    <name evidence="1" type="ORF">TPAB3V08_LOCUS14497</name>
</gene>
<dbReference type="EMBL" id="CAJPIN010070886">
    <property type="protein sequence ID" value="CAG2067554.1"/>
    <property type="molecule type" value="Genomic_DNA"/>
</dbReference>
<comment type="caution">
    <text evidence="1">The sequence shown here is derived from an EMBL/GenBank/DDBJ whole genome shotgun (WGS) entry which is preliminary data.</text>
</comment>
<dbReference type="Proteomes" id="UP001153148">
    <property type="component" value="Unassembled WGS sequence"/>
</dbReference>
<protein>
    <submittedName>
        <fullName evidence="1">Uncharacterized protein</fullName>
    </submittedName>
</protein>
<evidence type="ECO:0000313" key="2">
    <source>
        <dbReference type="Proteomes" id="UP001153148"/>
    </source>
</evidence>
<feature type="non-terminal residue" evidence="1">
    <location>
        <position position="65"/>
    </location>
</feature>
<organism evidence="1 2">
    <name type="scientific">Timema podura</name>
    <name type="common">Walking stick</name>
    <dbReference type="NCBI Taxonomy" id="61482"/>
    <lineage>
        <taxon>Eukaryota</taxon>
        <taxon>Metazoa</taxon>
        <taxon>Ecdysozoa</taxon>
        <taxon>Arthropoda</taxon>
        <taxon>Hexapoda</taxon>
        <taxon>Insecta</taxon>
        <taxon>Pterygota</taxon>
        <taxon>Neoptera</taxon>
        <taxon>Polyneoptera</taxon>
        <taxon>Phasmatodea</taxon>
        <taxon>Timematodea</taxon>
        <taxon>Timematoidea</taxon>
        <taxon>Timematidae</taxon>
        <taxon>Timema</taxon>
    </lineage>
</organism>